<gene>
    <name evidence="2" type="ORF">FloV-SA2_00300</name>
</gene>
<keyword evidence="1" id="KW-0472">Membrane</keyword>
<dbReference type="EMBL" id="PP542043">
    <property type="protein sequence ID" value="XDO02119.1"/>
    <property type="molecule type" value="Genomic_DNA"/>
</dbReference>
<sequence length="148" mass="17989">MNSQINKIFVQELLENLLSQIGMFYIANKANKKKMKDFFNSLPFFFMNNKEQNLLYECIKNNNVTSYLDRNSDMKQLCYNIYKEFSLKYNNGSFKTYEEFYSNIKFKLYSDKYYIHKIRKNNIHTIILLLFIITLVVIYYIIIKKKII</sequence>
<name>A0AB39JES4_9VIRU</name>
<evidence type="ECO:0000256" key="1">
    <source>
        <dbReference type="SAM" id="Phobius"/>
    </source>
</evidence>
<protein>
    <submittedName>
        <fullName evidence="2">Uncharacterized protein</fullName>
    </submittedName>
</protein>
<reference evidence="2" key="1">
    <citation type="submission" date="2024-03" db="EMBL/GenBank/DDBJ databases">
        <title>Eukaryotic viruses encode the ribosomal protein eL40.</title>
        <authorList>
            <person name="Thomy J."/>
            <person name="Schvarcz C.R."/>
            <person name="McBeain K.A."/>
            <person name="Edwards K.F."/>
            <person name="Steward G.F."/>
        </authorList>
    </citation>
    <scope>NUCLEOTIDE SEQUENCE</scope>
    <source>
        <strain evidence="2">FloV-SA2</strain>
    </source>
</reference>
<accession>A0AB39JES4</accession>
<evidence type="ECO:0000313" key="2">
    <source>
        <dbReference type="EMBL" id="XDO02119.1"/>
    </source>
</evidence>
<keyword evidence="1" id="KW-0812">Transmembrane</keyword>
<proteinExistence type="predicted"/>
<organism evidence="2">
    <name type="scientific">Florenciella sp. virus SA2</name>
    <dbReference type="NCBI Taxonomy" id="3240092"/>
    <lineage>
        <taxon>Viruses</taxon>
    </lineage>
</organism>
<keyword evidence="1" id="KW-1133">Transmembrane helix</keyword>
<feature type="transmembrane region" description="Helical" evidence="1">
    <location>
        <begin position="123"/>
        <end position="142"/>
    </location>
</feature>